<name>A0A965ZLC7_9SPHI</name>
<dbReference type="CDD" id="cd02859">
    <property type="entry name" value="E_set_AMPKbeta_like_N"/>
    <property type="match status" value="3"/>
</dbReference>
<dbReference type="InterPro" id="IPR050827">
    <property type="entry name" value="CRP1_MDG1_kinase"/>
</dbReference>
<dbReference type="PROSITE" id="PS51257">
    <property type="entry name" value="PROKAR_LIPOPROTEIN"/>
    <property type="match status" value="1"/>
</dbReference>
<reference evidence="4" key="1">
    <citation type="submission" date="2020-01" db="EMBL/GenBank/DDBJ databases">
        <authorList>
            <person name="Seo Y.L."/>
        </authorList>
    </citation>
    <scope>NUCLEOTIDE SEQUENCE</scope>
    <source>
        <strain evidence="4">R11</strain>
    </source>
</reference>
<keyword evidence="5" id="KW-1185">Reference proteome</keyword>
<dbReference type="EMBL" id="WWEO01000045">
    <property type="protein sequence ID" value="NCD71762.1"/>
    <property type="molecule type" value="Genomic_DNA"/>
</dbReference>
<dbReference type="InterPro" id="IPR002044">
    <property type="entry name" value="CBM20"/>
</dbReference>
<dbReference type="AlphaFoldDB" id="A0A965ZLC7"/>
<organism evidence="4 5">
    <name type="scientific">Mucilaginibacter agri</name>
    <dbReference type="NCBI Taxonomy" id="2695265"/>
    <lineage>
        <taxon>Bacteria</taxon>
        <taxon>Pseudomonadati</taxon>
        <taxon>Bacteroidota</taxon>
        <taxon>Sphingobacteriia</taxon>
        <taxon>Sphingobacteriales</taxon>
        <taxon>Sphingobacteriaceae</taxon>
        <taxon>Mucilaginibacter</taxon>
    </lineage>
</organism>
<dbReference type="GO" id="GO:2001070">
    <property type="term" value="F:starch binding"/>
    <property type="evidence" value="ECO:0007669"/>
    <property type="project" value="InterPro"/>
</dbReference>
<dbReference type="PANTHER" id="PTHR10343">
    <property type="entry name" value="5'-AMP-ACTIVATED PROTEIN KINASE , BETA SUBUNIT"/>
    <property type="match status" value="1"/>
</dbReference>
<dbReference type="InterPro" id="IPR013783">
    <property type="entry name" value="Ig-like_fold"/>
</dbReference>
<evidence type="ECO:0000256" key="1">
    <source>
        <dbReference type="ARBA" id="ARBA00010926"/>
    </source>
</evidence>
<evidence type="ECO:0000259" key="3">
    <source>
        <dbReference type="SMART" id="SM01065"/>
    </source>
</evidence>
<reference evidence="4" key="2">
    <citation type="submission" date="2020-10" db="EMBL/GenBank/DDBJ databases">
        <title>Mucilaginibacter sp. nov., isolated from soil.</title>
        <authorList>
            <person name="Jeon C.O."/>
        </authorList>
    </citation>
    <scope>NUCLEOTIDE SEQUENCE</scope>
    <source>
        <strain evidence="4">R11</strain>
    </source>
</reference>
<feature type="signal peptide" evidence="2">
    <location>
        <begin position="1"/>
        <end position="21"/>
    </location>
</feature>
<dbReference type="Proteomes" id="UP000638732">
    <property type="component" value="Unassembled WGS sequence"/>
</dbReference>
<protein>
    <recommendedName>
        <fullName evidence="3">CBM20 domain-containing protein</fullName>
    </recommendedName>
</protein>
<dbReference type="InterPro" id="IPR032640">
    <property type="entry name" value="AMPK1_CBM"/>
</dbReference>
<dbReference type="SMART" id="SM01065">
    <property type="entry name" value="CBM_2"/>
    <property type="match status" value="2"/>
</dbReference>
<comment type="caution">
    <text evidence="4">The sequence shown here is derived from an EMBL/GenBank/DDBJ whole genome shotgun (WGS) entry which is preliminary data.</text>
</comment>
<dbReference type="SUPFAM" id="SSF81296">
    <property type="entry name" value="E set domains"/>
    <property type="match status" value="4"/>
</dbReference>
<dbReference type="PANTHER" id="PTHR10343:SF84">
    <property type="entry name" value="5'-AMP-ACTIVATED PROTEIN KINASE SUBUNIT BETA-1"/>
    <property type="match status" value="1"/>
</dbReference>
<feature type="domain" description="CBM20" evidence="3">
    <location>
        <begin position="142"/>
        <end position="222"/>
    </location>
</feature>
<accession>A0A965ZLC7</accession>
<feature type="chain" id="PRO_5036754069" description="CBM20 domain-containing protein" evidence="2">
    <location>
        <begin position="22"/>
        <end position="473"/>
    </location>
</feature>
<gene>
    <name evidence="4" type="ORF">GSY63_20525</name>
</gene>
<dbReference type="Gene3D" id="2.60.40.10">
    <property type="entry name" value="Immunoglobulins"/>
    <property type="match status" value="4"/>
</dbReference>
<dbReference type="Pfam" id="PF16561">
    <property type="entry name" value="AMPK1_CBM"/>
    <property type="match status" value="4"/>
</dbReference>
<feature type="domain" description="CBM20" evidence="3">
    <location>
        <begin position="306"/>
        <end position="388"/>
    </location>
</feature>
<comment type="similarity">
    <text evidence="1">Belongs to the 5'-AMP-activated protein kinase beta subunit family.</text>
</comment>
<evidence type="ECO:0000256" key="2">
    <source>
        <dbReference type="SAM" id="SignalP"/>
    </source>
</evidence>
<keyword evidence="2" id="KW-0732">Signal</keyword>
<evidence type="ECO:0000313" key="5">
    <source>
        <dbReference type="Proteomes" id="UP000638732"/>
    </source>
</evidence>
<evidence type="ECO:0000313" key="4">
    <source>
        <dbReference type="EMBL" id="NCD71762.1"/>
    </source>
</evidence>
<proteinExistence type="inferred from homology"/>
<dbReference type="InterPro" id="IPR014756">
    <property type="entry name" value="Ig_E-set"/>
</dbReference>
<sequence length="473" mass="53265">MARLRHLFTLLLLLGCLNATVAQMRNKMVMQHGRLVLILDTRTSKNEIDSMLIAGGVTGQTAEMLLKGDYAAATKNGWNVKAKKNIIELDRSLADVNESQQLTPYLLSSNMYKSNGRPGYPSEVAFGVNSFANRVSVHELPSGLTRFFIPGNTQAKRVLLSGNFNNWSTIKGIMNRTDSGWVADIRLEPGKYAYKFIVNGNWTPDLNNNLLEDDGLGNNNSIYYRYNYTFKLAGYQSAKKISVSGSFNKWLELAMRQKDGVWETSLYLHDGIYLYHFMVNGSWITDPANKMTQMQNKQLSSVLLLGESVTFKLNGYTNAHKVCVAGGFNNWDADMLQLSKTATGWVLSYTISAGNYQYKFIVDGQAIADPANPHQITTDGKTNSFLAVRSNHAFILKGYSSAHTVRLAGDFNNWNEQGYTLEHRGDQWVINMRLKPGKYLYKFLIDGKWILDPGNKIWEQNQYGTGNSVLWIE</sequence>